<proteinExistence type="predicted"/>
<organism evidence="2 3">
    <name type="scientific">Deferribacter desulfuricans (strain DSM 14783 / JCM 11476 / NBRC 101012 / SSM1)</name>
    <dbReference type="NCBI Taxonomy" id="639282"/>
    <lineage>
        <taxon>Bacteria</taxon>
        <taxon>Pseudomonadati</taxon>
        <taxon>Deferribacterota</taxon>
        <taxon>Deferribacteres</taxon>
        <taxon>Deferribacterales</taxon>
        <taxon>Deferribacteraceae</taxon>
        <taxon>Deferribacter</taxon>
    </lineage>
</organism>
<dbReference type="Gene3D" id="1.20.1640.10">
    <property type="entry name" value="Multidrug efflux transporter AcrB transmembrane domain"/>
    <property type="match status" value="2"/>
</dbReference>
<dbReference type="OrthoDB" id="9806532at2"/>
<feature type="transmembrane region" description="Helical" evidence="1">
    <location>
        <begin position="887"/>
        <end position="907"/>
    </location>
</feature>
<feature type="transmembrane region" description="Helical" evidence="1">
    <location>
        <begin position="460"/>
        <end position="483"/>
    </location>
</feature>
<protein>
    <submittedName>
        <fullName evidence="2">RND efflux system, multidrug efflux transporter</fullName>
    </submittedName>
</protein>
<name>D3P9G9_DEFDS</name>
<dbReference type="GO" id="GO:0005886">
    <property type="term" value="C:plasma membrane"/>
    <property type="evidence" value="ECO:0007669"/>
    <property type="project" value="TreeGrafter"/>
</dbReference>
<dbReference type="GO" id="GO:0042910">
    <property type="term" value="F:xenobiotic transmembrane transporter activity"/>
    <property type="evidence" value="ECO:0007669"/>
    <property type="project" value="TreeGrafter"/>
</dbReference>
<feature type="transmembrane region" description="Helical" evidence="1">
    <location>
        <begin position="12"/>
        <end position="34"/>
    </location>
</feature>
<dbReference type="Gene3D" id="3.30.2090.10">
    <property type="entry name" value="Multidrug efflux transporter AcrB TolC docking domain, DN and DC subdomains"/>
    <property type="match status" value="2"/>
</dbReference>
<dbReference type="Gene3D" id="3.30.70.1320">
    <property type="entry name" value="Multidrug efflux transporter AcrB pore domain like"/>
    <property type="match status" value="1"/>
</dbReference>
<dbReference type="KEGG" id="ddf:DEFDS_1907"/>
<dbReference type="InterPro" id="IPR001036">
    <property type="entry name" value="Acrflvin-R"/>
</dbReference>
<feature type="transmembrane region" description="Helical" evidence="1">
    <location>
        <begin position="991"/>
        <end position="1017"/>
    </location>
</feature>
<dbReference type="Gene3D" id="3.30.70.1440">
    <property type="entry name" value="Multidrug efflux transporter AcrB pore domain"/>
    <property type="match status" value="1"/>
</dbReference>
<feature type="transmembrane region" description="Helical" evidence="1">
    <location>
        <begin position="860"/>
        <end position="880"/>
    </location>
</feature>
<evidence type="ECO:0000313" key="3">
    <source>
        <dbReference type="Proteomes" id="UP000001520"/>
    </source>
</evidence>
<feature type="transmembrane region" description="Helical" evidence="1">
    <location>
        <begin position="962"/>
        <end position="979"/>
    </location>
</feature>
<sequence length="1028" mass="116113">MANGMKKGAIGWFIDNPVAANILMIFLIVGGLYWSTQIKQEVFPEFTIDSVIVEVAYPGASPDEIEKGILLPIEEAVDGLDGIKKVTSTANEGVGEVVIEATLDADINQLYQDVKSEIDRITTFPEDAEEPKVYIPSRKREVITLILYGNQDEKVLREWADNIKDRLLQYKNISSVELLGDKPYEIKIELDRDVLRKFNLTISDVANKIKNYNLELPAGKIETAKGDILIRVTERREYGKDLKDIPIVLSDYGRAITLGEIAKISDNFEETNTFLKYNDLPAIGIRVYRVGDQKPIEIAETVKKFIKEINNELPPGLYTDYVNDRSKIFAQRIDLLLRNAKLGLILVFSLLALFLEIRLAFWVMLGIPISFLGSMLLFPQFDVSINMVSLFAFIICLGIVVDDAIVVGENIYRYRQQGLPFKKAALIGGREVMVPVIFSVLTNMVAFLPMYFVPGVMGKIFRIIPVIVVSVFTISLLESLFILPSHIGHQKEEPMFILKMINRVQQTISKYILKFIHSVYGPILKFCIRFRYVTFVFSLMVLIVAVSFVKSGRIGIVFFPKVESDFAYVKFVLPVESSVFDTLRVAEFLTEKAKKIIEENGGEKLAQGILTNINNNSGFIQVYLSDPDVRPITTTKFTNLWRKESKDLTGIKTIKFFSDFGGPGHGASLTVELQHRNIKTLRAASKELANYLATFNNVSDIDEGFADGKLQFDIKLNDKGKALGIDSTYLARQLRNYYYGAEAKRFLRGTDEVKIMVRADAKERDFEYFFKTFLVDLPNGSKVPLKEIAEIKRGRSYTTIDRRNFRRIINVTANVTPENQTNKILEVVKSEFLPELQRKFPGLNYSFEGKQSDMRDSMSALFKGLLVAIMVIYVMLAIPFKSYFQPLIIMTVIPFGIIGALVGHILLGYDLNLVSMFGIVALAGVVINDSLVLIDFANRKRREENATFHDAIYEAGLKRFRPILLTTLTTFFGLMPMIFETSVQARFLIPMAISLGFGILFSTFIVLILVPGLYVIIEDAIGIAKKLF</sequence>
<keyword evidence="1" id="KW-0812">Transmembrane</keyword>
<dbReference type="RefSeq" id="WP_013008604.1">
    <property type="nucleotide sequence ID" value="NC_013939.1"/>
</dbReference>
<feature type="transmembrane region" description="Helical" evidence="1">
    <location>
        <begin position="390"/>
        <end position="412"/>
    </location>
</feature>
<feature type="transmembrane region" description="Helical" evidence="1">
    <location>
        <begin position="335"/>
        <end position="354"/>
    </location>
</feature>
<dbReference type="SUPFAM" id="SSF82866">
    <property type="entry name" value="Multidrug efflux transporter AcrB transmembrane domain"/>
    <property type="match status" value="2"/>
</dbReference>
<keyword evidence="1" id="KW-0472">Membrane</keyword>
<gene>
    <name evidence="2" type="ordered locus">DEFDS_1907</name>
</gene>
<evidence type="ECO:0000256" key="1">
    <source>
        <dbReference type="SAM" id="Phobius"/>
    </source>
</evidence>
<accession>D3P9G9</accession>
<dbReference type="InterPro" id="IPR027463">
    <property type="entry name" value="AcrB_DN_DC_subdom"/>
</dbReference>
<feature type="transmembrane region" description="Helical" evidence="1">
    <location>
        <begin position="530"/>
        <end position="549"/>
    </location>
</feature>
<dbReference type="PANTHER" id="PTHR32063">
    <property type="match status" value="1"/>
</dbReference>
<dbReference type="AlphaFoldDB" id="D3P9G9"/>
<dbReference type="SUPFAM" id="SSF82714">
    <property type="entry name" value="Multidrug efflux transporter AcrB TolC docking domain, DN and DC subdomains"/>
    <property type="match status" value="2"/>
</dbReference>
<feature type="transmembrane region" description="Helical" evidence="1">
    <location>
        <begin position="913"/>
        <end position="934"/>
    </location>
</feature>
<dbReference type="HOGENOM" id="CLU_002755_1_2_0"/>
<keyword evidence="1" id="KW-1133">Transmembrane helix</keyword>
<evidence type="ECO:0000313" key="2">
    <source>
        <dbReference type="EMBL" id="BAI81359.1"/>
    </source>
</evidence>
<dbReference type="PANTHER" id="PTHR32063:SF33">
    <property type="entry name" value="RND SUPERFAMILY EFFLUX PUMP PERMEASE COMPONENT"/>
    <property type="match status" value="1"/>
</dbReference>
<dbReference type="PRINTS" id="PR00702">
    <property type="entry name" value="ACRIFLAVINRP"/>
</dbReference>
<feature type="transmembrane region" description="Helical" evidence="1">
    <location>
        <begin position="432"/>
        <end position="454"/>
    </location>
</feature>
<keyword evidence="3" id="KW-1185">Reference proteome</keyword>
<feature type="transmembrane region" description="Helical" evidence="1">
    <location>
        <begin position="359"/>
        <end position="378"/>
    </location>
</feature>
<reference evidence="2 3" key="1">
    <citation type="journal article" date="2010" name="DNA Res.">
        <title>Bacterial lifestyle in a deep-sea hydrothermal vent chimney revealed by the genome sequence of the thermophilic bacterium Deferribacter desulfuricans SSM1.</title>
        <authorList>
            <person name="Takaki Y."/>
            <person name="Shimamura S."/>
            <person name="Nakagawa S."/>
            <person name="Fukuhara Y."/>
            <person name="Horikawa H."/>
            <person name="Ankai A."/>
            <person name="Harada T."/>
            <person name="Hosoyama A."/>
            <person name="Oguchi A."/>
            <person name="Fukui S."/>
            <person name="Fujita N."/>
            <person name="Takami H."/>
            <person name="Takai K."/>
        </authorList>
    </citation>
    <scope>NUCLEOTIDE SEQUENCE [LARGE SCALE GENOMIC DNA]</scope>
    <source>
        <strain evidence="3">DSM 14783 / JCM 11476 / NBRC 101012 / SSM1</strain>
    </source>
</reference>
<dbReference type="EMBL" id="AP011529">
    <property type="protein sequence ID" value="BAI81359.1"/>
    <property type="molecule type" value="Genomic_DNA"/>
</dbReference>
<dbReference type="Proteomes" id="UP000001520">
    <property type="component" value="Chromosome"/>
</dbReference>
<dbReference type="Pfam" id="PF00873">
    <property type="entry name" value="ACR_tran"/>
    <property type="match status" value="1"/>
</dbReference>
<dbReference type="STRING" id="639282.DEFDS_1907"/>
<dbReference type="SUPFAM" id="SSF82693">
    <property type="entry name" value="Multidrug efflux transporter AcrB pore domain, PN1, PN2, PC1 and PC2 subdomains"/>
    <property type="match status" value="2"/>
</dbReference>
<dbReference type="Gene3D" id="3.30.70.1430">
    <property type="entry name" value="Multidrug efflux transporter AcrB pore domain"/>
    <property type="match status" value="2"/>
</dbReference>
<dbReference type="eggNOG" id="COG0841">
    <property type="taxonomic scope" value="Bacteria"/>
</dbReference>